<proteinExistence type="predicted"/>
<keyword evidence="3" id="KW-1185">Reference proteome</keyword>
<dbReference type="AlphaFoldDB" id="G9P3S7"/>
<accession>G9P3S7</accession>
<evidence type="ECO:0000313" key="3">
    <source>
        <dbReference type="Proteomes" id="UP000005426"/>
    </source>
</evidence>
<protein>
    <submittedName>
        <fullName evidence="2">Uncharacterized protein</fullName>
    </submittedName>
</protein>
<dbReference type="OrthoDB" id="10592712at2759"/>
<feature type="transmembrane region" description="Helical" evidence="1">
    <location>
        <begin position="20"/>
        <end position="41"/>
    </location>
</feature>
<reference evidence="2 3" key="1">
    <citation type="journal article" date="2011" name="Genome Biol.">
        <title>Comparative genome sequence analysis underscores mycoparasitism as the ancestral life style of Trichoderma.</title>
        <authorList>
            <person name="Kubicek C.P."/>
            <person name="Herrera-Estrella A."/>
            <person name="Seidl-Seiboth V."/>
            <person name="Martinez D.A."/>
            <person name="Druzhinina I.S."/>
            <person name="Thon M."/>
            <person name="Zeilinger S."/>
            <person name="Casas-Flores S."/>
            <person name="Horwitz B.A."/>
            <person name="Mukherjee P.K."/>
            <person name="Mukherjee M."/>
            <person name="Kredics L."/>
            <person name="Alcaraz L.D."/>
            <person name="Aerts A."/>
            <person name="Antal Z."/>
            <person name="Atanasova L."/>
            <person name="Cervantes-Badillo M.G."/>
            <person name="Challacombe J."/>
            <person name="Chertkov O."/>
            <person name="McCluskey K."/>
            <person name="Coulpier F."/>
            <person name="Deshpande N."/>
            <person name="von Doehren H."/>
            <person name="Ebbole D.J."/>
            <person name="Esquivel-Naranjo E.U."/>
            <person name="Fekete E."/>
            <person name="Flipphi M."/>
            <person name="Glaser F."/>
            <person name="Gomez-Rodriguez E.Y."/>
            <person name="Gruber S."/>
            <person name="Han C."/>
            <person name="Henrissat B."/>
            <person name="Hermosa R."/>
            <person name="Hernandez-Onate M."/>
            <person name="Karaffa L."/>
            <person name="Kosti I."/>
            <person name="Le Crom S."/>
            <person name="Lindquist E."/>
            <person name="Lucas S."/>
            <person name="Luebeck M."/>
            <person name="Luebeck P.S."/>
            <person name="Margeot A."/>
            <person name="Metz B."/>
            <person name="Misra M."/>
            <person name="Nevalainen H."/>
            <person name="Omann M."/>
            <person name="Packer N."/>
            <person name="Perrone G."/>
            <person name="Uresti-Rivera E.E."/>
            <person name="Salamov A."/>
            <person name="Schmoll M."/>
            <person name="Seiboth B."/>
            <person name="Shapiro H."/>
            <person name="Sukno S."/>
            <person name="Tamayo-Ramos J.A."/>
            <person name="Tisch D."/>
            <person name="Wiest A."/>
            <person name="Wilkinson H.H."/>
            <person name="Zhang M."/>
            <person name="Coutinho P.M."/>
            <person name="Kenerley C.M."/>
            <person name="Monte E."/>
            <person name="Baker S.E."/>
            <person name="Grigoriev I.V."/>
        </authorList>
    </citation>
    <scope>NUCLEOTIDE SEQUENCE [LARGE SCALE GENOMIC DNA]</scope>
    <source>
        <strain evidence="3">ATCC 20476 / IMI 206040</strain>
    </source>
</reference>
<organism evidence="2 3">
    <name type="scientific">Hypocrea atroviridis (strain ATCC 20476 / IMI 206040)</name>
    <name type="common">Trichoderma atroviride</name>
    <dbReference type="NCBI Taxonomy" id="452589"/>
    <lineage>
        <taxon>Eukaryota</taxon>
        <taxon>Fungi</taxon>
        <taxon>Dikarya</taxon>
        <taxon>Ascomycota</taxon>
        <taxon>Pezizomycotina</taxon>
        <taxon>Sordariomycetes</taxon>
        <taxon>Hypocreomycetidae</taxon>
        <taxon>Hypocreales</taxon>
        <taxon>Hypocreaceae</taxon>
        <taxon>Trichoderma</taxon>
    </lineage>
</organism>
<name>G9P3S7_HYPAI</name>
<keyword evidence="1" id="KW-0812">Transmembrane</keyword>
<keyword evidence="1" id="KW-1133">Transmembrane helix</keyword>
<comment type="caution">
    <text evidence="2">The sequence shown here is derived from an EMBL/GenBank/DDBJ whole genome shotgun (WGS) entry which is preliminary data.</text>
</comment>
<sequence length="99" mass="11114">MPYYIWTILRTMPPISFPIFPSLTLFALPVYIFIACSTINYSSILPPPGMAIFTSLSSNKPMAARWLAVYGMTNTVPFLIKTAHHSLAMLRPSQQTMTD</sequence>
<dbReference type="HOGENOM" id="CLU_2320718_0_0_1"/>
<dbReference type="EMBL" id="ABDG02000026">
    <property type="protein sequence ID" value="EHK43033.1"/>
    <property type="molecule type" value="Genomic_DNA"/>
</dbReference>
<gene>
    <name evidence="2" type="ORF">TRIATDRAFT_301007</name>
</gene>
<keyword evidence="1" id="KW-0472">Membrane</keyword>
<evidence type="ECO:0000313" key="2">
    <source>
        <dbReference type="EMBL" id="EHK43033.1"/>
    </source>
</evidence>
<evidence type="ECO:0000256" key="1">
    <source>
        <dbReference type="SAM" id="Phobius"/>
    </source>
</evidence>
<dbReference type="Proteomes" id="UP000005426">
    <property type="component" value="Unassembled WGS sequence"/>
</dbReference>